<feature type="non-terminal residue" evidence="1">
    <location>
        <position position="276"/>
    </location>
</feature>
<dbReference type="AlphaFoldDB" id="A0AAJ0MIV9"/>
<sequence length="276" mass="32091">MVRAFQDWAINWYIDPADPHVKVKRAGWLNTTLTDEGNPLSFVVGVSRHVTSAGAVLDLVLSILDKIPRSWIMAAAARYECPQWKLDKPEWPKQQRRWPWSKGIREPANRTEWLEMYKPDCWKRPDIGVETTKAYFALKAMIVDARNGPLASQELLVVESLMTMLRISNQFSDWEGTVAGLIHGKGWVHDTGDGPKRLRLPAFDTQVALLRELEDVMERKFNETRPWVQGLRDARWQMLESNAGAFEEAMPREQEEMEWRERWYNLGRDGDNPPFR</sequence>
<gene>
    <name evidence="1" type="ORF">B0T25DRAFT_536244</name>
</gene>
<evidence type="ECO:0000313" key="2">
    <source>
        <dbReference type="Proteomes" id="UP001275084"/>
    </source>
</evidence>
<name>A0AAJ0MIV9_9PEZI</name>
<organism evidence="1 2">
    <name type="scientific">Lasiosphaeria hispida</name>
    <dbReference type="NCBI Taxonomy" id="260671"/>
    <lineage>
        <taxon>Eukaryota</taxon>
        <taxon>Fungi</taxon>
        <taxon>Dikarya</taxon>
        <taxon>Ascomycota</taxon>
        <taxon>Pezizomycotina</taxon>
        <taxon>Sordariomycetes</taxon>
        <taxon>Sordariomycetidae</taxon>
        <taxon>Sordariales</taxon>
        <taxon>Lasiosphaeriaceae</taxon>
        <taxon>Lasiosphaeria</taxon>
    </lineage>
</organism>
<reference evidence="1" key="1">
    <citation type="journal article" date="2023" name="Mol. Phylogenet. Evol.">
        <title>Genome-scale phylogeny and comparative genomics of the fungal order Sordariales.</title>
        <authorList>
            <person name="Hensen N."/>
            <person name="Bonometti L."/>
            <person name="Westerberg I."/>
            <person name="Brannstrom I.O."/>
            <person name="Guillou S."/>
            <person name="Cros-Aarteil S."/>
            <person name="Calhoun S."/>
            <person name="Haridas S."/>
            <person name="Kuo A."/>
            <person name="Mondo S."/>
            <person name="Pangilinan J."/>
            <person name="Riley R."/>
            <person name="LaButti K."/>
            <person name="Andreopoulos B."/>
            <person name="Lipzen A."/>
            <person name="Chen C."/>
            <person name="Yan M."/>
            <person name="Daum C."/>
            <person name="Ng V."/>
            <person name="Clum A."/>
            <person name="Steindorff A."/>
            <person name="Ohm R.A."/>
            <person name="Martin F."/>
            <person name="Silar P."/>
            <person name="Natvig D.O."/>
            <person name="Lalanne C."/>
            <person name="Gautier V."/>
            <person name="Ament-Velasquez S.L."/>
            <person name="Kruys A."/>
            <person name="Hutchinson M.I."/>
            <person name="Powell A.J."/>
            <person name="Barry K."/>
            <person name="Miller A.N."/>
            <person name="Grigoriev I.V."/>
            <person name="Debuchy R."/>
            <person name="Gladieux P."/>
            <person name="Hiltunen Thoren M."/>
            <person name="Johannesson H."/>
        </authorList>
    </citation>
    <scope>NUCLEOTIDE SEQUENCE</scope>
    <source>
        <strain evidence="1">CBS 955.72</strain>
    </source>
</reference>
<dbReference type="Proteomes" id="UP001275084">
    <property type="component" value="Unassembled WGS sequence"/>
</dbReference>
<keyword evidence="2" id="KW-1185">Reference proteome</keyword>
<proteinExistence type="predicted"/>
<accession>A0AAJ0MIV9</accession>
<evidence type="ECO:0000313" key="1">
    <source>
        <dbReference type="EMBL" id="KAK3360724.1"/>
    </source>
</evidence>
<reference evidence="1" key="2">
    <citation type="submission" date="2023-06" db="EMBL/GenBank/DDBJ databases">
        <authorList>
            <consortium name="Lawrence Berkeley National Laboratory"/>
            <person name="Haridas S."/>
            <person name="Hensen N."/>
            <person name="Bonometti L."/>
            <person name="Westerberg I."/>
            <person name="Brannstrom I.O."/>
            <person name="Guillou S."/>
            <person name="Cros-Aarteil S."/>
            <person name="Calhoun S."/>
            <person name="Kuo A."/>
            <person name="Mondo S."/>
            <person name="Pangilinan J."/>
            <person name="Riley R."/>
            <person name="Labutti K."/>
            <person name="Andreopoulos B."/>
            <person name="Lipzen A."/>
            <person name="Chen C."/>
            <person name="Yanf M."/>
            <person name="Daum C."/>
            <person name="Ng V."/>
            <person name="Clum A."/>
            <person name="Steindorff A."/>
            <person name="Ohm R."/>
            <person name="Martin F."/>
            <person name="Silar P."/>
            <person name="Natvig D."/>
            <person name="Lalanne C."/>
            <person name="Gautier V."/>
            <person name="Ament-Velasquez S.L."/>
            <person name="Kruys A."/>
            <person name="Hutchinson M.I."/>
            <person name="Powell A.J."/>
            <person name="Barry K."/>
            <person name="Miller A.N."/>
            <person name="Grigoriev I.V."/>
            <person name="Debuchy R."/>
            <person name="Gladieux P."/>
            <person name="Thoren M.H."/>
            <person name="Johannesson H."/>
        </authorList>
    </citation>
    <scope>NUCLEOTIDE SEQUENCE</scope>
    <source>
        <strain evidence="1">CBS 955.72</strain>
    </source>
</reference>
<dbReference type="EMBL" id="JAUIQD010000002">
    <property type="protein sequence ID" value="KAK3360724.1"/>
    <property type="molecule type" value="Genomic_DNA"/>
</dbReference>
<comment type="caution">
    <text evidence="1">The sequence shown here is derived from an EMBL/GenBank/DDBJ whole genome shotgun (WGS) entry which is preliminary data.</text>
</comment>
<protein>
    <submittedName>
        <fullName evidence="1">Uncharacterized protein</fullName>
    </submittedName>
</protein>